<keyword evidence="6" id="KW-0406">Ion transport</keyword>
<keyword evidence="2 6" id="KW-1003">Cell membrane</keyword>
<name>A0A0B5BIQ4_9BACT</name>
<feature type="transmembrane region" description="Helical" evidence="6">
    <location>
        <begin position="202"/>
        <end position="225"/>
    </location>
</feature>
<dbReference type="AlphaFoldDB" id="A0A0B5BIQ4"/>
<dbReference type="HOGENOM" id="CLU_015803_1_2_7"/>
<comment type="subcellular location">
    <subcellularLocation>
        <location evidence="1">Cell inner membrane</location>
        <topology evidence="1">Multi-pass membrane protein</topology>
    </subcellularLocation>
    <subcellularLocation>
        <location evidence="6">Cell membrane</location>
        <topology evidence="6">Multi-pass membrane protein</topology>
    </subcellularLocation>
</comment>
<keyword evidence="6" id="KW-0050">Antiport</keyword>
<protein>
    <recommendedName>
        <fullName evidence="6">Na(+)/H(+) antiporter NhaA</fullName>
    </recommendedName>
    <alternativeName>
        <fullName evidence="6">Sodium/proton antiporter NhaA</fullName>
    </alternativeName>
</protein>
<dbReference type="EMBL" id="CP009788">
    <property type="protein sequence ID" value="AJE03931.1"/>
    <property type="molecule type" value="Genomic_DNA"/>
</dbReference>
<comment type="similarity">
    <text evidence="6">Belongs to the NhaA Na(+)/H(+) (TC 2.A.33) antiporter family.</text>
</comment>
<feature type="transmembrane region" description="Helical" evidence="6">
    <location>
        <begin position="324"/>
        <end position="342"/>
    </location>
</feature>
<keyword evidence="3 6" id="KW-0812">Transmembrane</keyword>
<feature type="transmembrane region" description="Helical" evidence="6">
    <location>
        <begin position="171"/>
        <end position="190"/>
    </location>
</feature>
<dbReference type="PANTHER" id="PTHR30341:SF0">
    <property type="entry name" value="NA(+)_H(+) ANTIPORTER NHAA"/>
    <property type="match status" value="1"/>
</dbReference>
<dbReference type="InterPro" id="IPR023171">
    <property type="entry name" value="Na/H_antiporter_dom_sf"/>
</dbReference>
<keyword evidence="6" id="KW-0739">Sodium transport</keyword>
<evidence type="ECO:0000313" key="7">
    <source>
        <dbReference type="EMBL" id="AJE03931.1"/>
    </source>
</evidence>
<dbReference type="Gene3D" id="1.20.1530.10">
    <property type="entry name" value="Na+/H+ antiporter like domain"/>
    <property type="match status" value="1"/>
</dbReference>
<dbReference type="RefSeq" id="WP_039743421.1">
    <property type="nucleotide sequence ID" value="NZ_CP009788.1"/>
</dbReference>
<evidence type="ECO:0000313" key="8">
    <source>
        <dbReference type="Proteomes" id="UP000057609"/>
    </source>
</evidence>
<feature type="transmembrane region" description="Helical" evidence="6">
    <location>
        <begin position="7"/>
        <end position="26"/>
    </location>
</feature>
<dbReference type="KEGG" id="gpi:GPICK_11725"/>
<organism evidence="7 8">
    <name type="scientific">Geobacter pickeringii</name>
    <dbReference type="NCBI Taxonomy" id="345632"/>
    <lineage>
        <taxon>Bacteria</taxon>
        <taxon>Pseudomonadati</taxon>
        <taxon>Thermodesulfobacteriota</taxon>
        <taxon>Desulfuromonadia</taxon>
        <taxon>Geobacterales</taxon>
        <taxon>Geobacteraceae</taxon>
        <taxon>Geobacter</taxon>
    </lineage>
</organism>
<feature type="transmembrane region" description="Helical" evidence="6">
    <location>
        <begin position="354"/>
        <end position="373"/>
    </location>
</feature>
<comment type="function">
    <text evidence="6">Na(+)/H(+) antiporter that extrudes sodium in exchange for external protons.</text>
</comment>
<feature type="transmembrane region" description="Helical" evidence="6">
    <location>
        <begin position="143"/>
        <end position="165"/>
    </location>
</feature>
<dbReference type="PANTHER" id="PTHR30341">
    <property type="entry name" value="SODIUM ION/PROTON ANTIPORTER NHAA-RELATED"/>
    <property type="match status" value="1"/>
</dbReference>
<dbReference type="GO" id="GO:0006885">
    <property type="term" value="P:regulation of pH"/>
    <property type="evidence" value="ECO:0007669"/>
    <property type="project" value="InterPro"/>
</dbReference>
<feature type="transmembrane region" description="Helical" evidence="6">
    <location>
        <begin position="279"/>
        <end position="303"/>
    </location>
</feature>
<dbReference type="GO" id="GO:0015385">
    <property type="term" value="F:sodium:proton antiporter activity"/>
    <property type="evidence" value="ECO:0007669"/>
    <property type="project" value="TreeGrafter"/>
</dbReference>
<dbReference type="OrthoDB" id="9808135at2"/>
<feature type="transmembrane region" description="Helical" evidence="6">
    <location>
        <begin position="116"/>
        <end position="136"/>
    </location>
</feature>
<reference evidence="7 8" key="1">
    <citation type="journal article" date="2015" name="Genome Announc.">
        <title>Complete Genome of Geobacter pickeringii G13T, a Metal-Reducing Isolate from Sedimentary Kaolin Deposits.</title>
        <authorList>
            <person name="Badalamenti J.P."/>
            <person name="Bond D.R."/>
        </authorList>
    </citation>
    <scope>NUCLEOTIDE SEQUENCE [LARGE SCALE GENOMIC DNA]</scope>
    <source>
        <strain evidence="7 8">G13</strain>
    </source>
</reference>
<dbReference type="STRING" id="345632.GPICK_11725"/>
<keyword evidence="5 6" id="KW-0472">Membrane</keyword>
<proteinExistence type="inferred from homology"/>
<comment type="catalytic activity">
    <reaction evidence="6">
        <text>Na(+)(in) + 2 H(+)(out) = Na(+)(out) + 2 H(+)(in)</text>
        <dbReference type="Rhea" id="RHEA:29251"/>
        <dbReference type="ChEBI" id="CHEBI:15378"/>
        <dbReference type="ChEBI" id="CHEBI:29101"/>
    </reaction>
</comment>
<dbReference type="Pfam" id="PF06965">
    <property type="entry name" value="Na_H_antiport_1"/>
    <property type="match status" value="1"/>
</dbReference>
<evidence type="ECO:0000256" key="3">
    <source>
        <dbReference type="ARBA" id="ARBA00022692"/>
    </source>
</evidence>
<feature type="transmembrane region" description="Helical" evidence="6">
    <location>
        <begin position="46"/>
        <end position="65"/>
    </location>
</feature>
<dbReference type="Proteomes" id="UP000057609">
    <property type="component" value="Chromosome"/>
</dbReference>
<keyword evidence="8" id="KW-1185">Reference proteome</keyword>
<feature type="transmembrane region" description="Helical" evidence="6">
    <location>
        <begin position="86"/>
        <end position="104"/>
    </location>
</feature>
<evidence type="ECO:0000256" key="6">
    <source>
        <dbReference type="HAMAP-Rule" id="MF_01844"/>
    </source>
</evidence>
<dbReference type="HAMAP" id="MF_01844">
    <property type="entry name" value="NhaA"/>
    <property type="match status" value="1"/>
</dbReference>
<evidence type="ECO:0000256" key="2">
    <source>
        <dbReference type="ARBA" id="ARBA00022475"/>
    </source>
</evidence>
<dbReference type="GO" id="GO:0005886">
    <property type="term" value="C:plasma membrane"/>
    <property type="evidence" value="ECO:0007669"/>
    <property type="project" value="UniProtKB-SubCell"/>
</dbReference>
<keyword evidence="6" id="KW-0915">Sodium</keyword>
<evidence type="ECO:0000256" key="5">
    <source>
        <dbReference type="ARBA" id="ARBA00023136"/>
    </source>
</evidence>
<gene>
    <name evidence="6" type="primary">nhaA</name>
    <name evidence="7" type="ORF">GPICK_11725</name>
</gene>
<evidence type="ECO:0000256" key="1">
    <source>
        <dbReference type="ARBA" id="ARBA00004429"/>
    </source>
</evidence>
<evidence type="ECO:0000256" key="4">
    <source>
        <dbReference type="ARBA" id="ARBA00022989"/>
    </source>
</evidence>
<keyword evidence="6" id="KW-0813">Transport</keyword>
<accession>A0A0B5BIQ4</accession>
<keyword evidence="4 6" id="KW-1133">Transmembrane helix</keyword>
<sequence length="383" mass="40831">MRKRIDLLREFSIPLIAGVVVALLWANLSPESYHRFNHSPFLGDLSFHFATNDLFMVFFFGIAAVEITQSCLPGGDLNPPRKAVNPLLATLGGVVGPVVVYLTLNGAFGTPLLARGWGIPTATDIALAWLAARLIFGAGHPAISFLLLLAIADDAVGLIIIALFYPDPNVPVAPAWLFLVACGMVAAWLLRGARVRSYWPSVIIGGGLSWGGLFLAHLHPALALVPVVPFLPHPPREEKHLFEEDPADRSPLARFEHEWKIIVDFGLFMFGLANAGVEFAGIGTATWLVLASLLIGKTGGIFLCGLVGERLGFPLPRGMGWRELLVAGAVAGIGFTVALFVAGEAFPDPLLQGAAKMGAMGSIIAAPCACLLARGMRLRRHGT</sequence>
<dbReference type="InterPro" id="IPR004670">
    <property type="entry name" value="NhaA"/>
</dbReference>